<protein>
    <submittedName>
        <fullName evidence="1">TetR/AcrR family transcriptional regulator</fullName>
    </submittedName>
</protein>
<gene>
    <name evidence="1" type="ORF">OED52_10395</name>
</gene>
<proteinExistence type="predicted"/>
<evidence type="ECO:0000313" key="2">
    <source>
        <dbReference type="Proteomes" id="UP001156484"/>
    </source>
</evidence>
<organism evidence="1 2">
    <name type="scientific">Rhodococcus sacchari</name>
    <dbReference type="NCBI Taxonomy" id="2962047"/>
    <lineage>
        <taxon>Bacteria</taxon>
        <taxon>Bacillati</taxon>
        <taxon>Actinomycetota</taxon>
        <taxon>Actinomycetes</taxon>
        <taxon>Mycobacteriales</taxon>
        <taxon>Nocardiaceae</taxon>
        <taxon>Rhodococcus</taxon>
    </lineage>
</organism>
<name>A0ACD4DLP6_9NOCA</name>
<dbReference type="Proteomes" id="UP001156484">
    <property type="component" value="Chromosome"/>
</dbReference>
<reference evidence="1" key="1">
    <citation type="submission" date="2022-10" db="EMBL/GenBank/DDBJ databases">
        <title>Rhodococcus ferula Z13 complete genome.</title>
        <authorList>
            <person name="Long X."/>
            <person name="Zang M."/>
        </authorList>
    </citation>
    <scope>NUCLEOTIDE SEQUENCE</scope>
    <source>
        <strain evidence="1">Z13</strain>
    </source>
</reference>
<accession>A0ACD4DLP6</accession>
<evidence type="ECO:0000313" key="1">
    <source>
        <dbReference type="EMBL" id="UYP20883.1"/>
    </source>
</evidence>
<keyword evidence="2" id="KW-1185">Reference proteome</keyword>
<sequence length="219" mass="23696">MTTPEHDRPATRTGRAVGRPRRHDRGALLDHARDLWVERGTAGVTIRALSSASGVSNGAIYNAFTSRDGLLAAVWTREAAHFLDFQYAAVDRARAEDGSAADTVVAAALAPARYAASNERAAHLLLAVRPDDLVTPELTDEQRHELLELRKVLGELIVRLADAQWGRRDRNAVTLIRYCIVELPGALLLRGGGLLDPVAHHALEHAVRGIVSAPPPPRG</sequence>
<dbReference type="EMBL" id="CP107551">
    <property type="protein sequence ID" value="UYP20883.1"/>
    <property type="molecule type" value="Genomic_DNA"/>
</dbReference>